<gene>
    <name evidence="1" type="ORF">L917_08435</name>
</gene>
<dbReference type="Proteomes" id="UP000054423">
    <property type="component" value="Unassembled WGS sequence"/>
</dbReference>
<sequence length="84" mass="9301">YGQALFDSAKEISAARLGLALVHVLAADRADSFALELVFEWRLEYLNFSLALSIEHVLFAPERTWGSCRRGVNTREARAGGGYV</sequence>
<organism evidence="1">
    <name type="scientific">Phytophthora nicotianae</name>
    <name type="common">Potato buckeye rot agent</name>
    <name type="synonym">Phytophthora parasitica</name>
    <dbReference type="NCBI Taxonomy" id="4792"/>
    <lineage>
        <taxon>Eukaryota</taxon>
        <taxon>Sar</taxon>
        <taxon>Stramenopiles</taxon>
        <taxon>Oomycota</taxon>
        <taxon>Peronosporomycetes</taxon>
        <taxon>Peronosporales</taxon>
        <taxon>Peronosporaceae</taxon>
        <taxon>Phytophthora</taxon>
    </lineage>
</organism>
<accession>W2L7R8</accession>
<evidence type="ECO:0000313" key="1">
    <source>
        <dbReference type="EMBL" id="ETL93397.1"/>
    </source>
</evidence>
<reference evidence="1" key="1">
    <citation type="submission" date="2013-11" db="EMBL/GenBank/DDBJ databases">
        <title>The Genome Sequence of Phytophthora parasitica CHvinca01.</title>
        <authorList>
            <consortium name="The Broad Institute Genomics Platform"/>
            <person name="Russ C."/>
            <person name="Tyler B."/>
            <person name="Panabieres F."/>
            <person name="Shan W."/>
            <person name="Tripathy S."/>
            <person name="Grunwald N."/>
            <person name="Machado M."/>
            <person name="Johnson C.S."/>
            <person name="Arredondo F."/>
            <person name="Hong C."/>
            <person name="Coffey M."/>
            <person name="Young S.K."/>
            <person name="Zeng Q."/>
            <person name="Gargeya S."/>
            <person name="Fitzgerald M."/>
            <person name="Abouelleil A."/>
            <person name="Alvarado L."/>
            <person name="Chapman S.B."/>
            <person name="Gainer-Dewar J."/>
            <person name="Goldberg J."/>
            <person name="Griggs A."/>
            <person name="Gujja S."/>
            <person name="Hansen M."/>
            <person name="Howarth C."/>
            <person name="Imamovic A."/>
            <person name="Ireland A."/>
            <person name="Larimer J."/>
            <person name="McCowan C."/>
            <person name="Murphy C."/>
            <person name="Pearson M."/>
            <person name="Poon T.W."/>
            <person name="Priest M."/>
            <person name="Roberts A."/>
            <person name="Saif S."/>
            <person name="Shea T."/>
            <person name="Sykes S."/>
            <person name="Wortman J."/>
            <person name="Nusbaum C."/>
            <person name="Birren B."/>
        </authorList>
    </citation>
    <scope>NUCLEOTIDE SEQUENCE [LARGE SCALE GENOMIC DNA]</scope>
    <source>
        <strain evidence="1">CHvinca01</strain>
    </source>
</reference>
<proteinExistence type="predicted"/>
<dbReference type="AlphaFoldDB" id="W2L7R8"/>
<dbReference type="EMBL" id="KI679603">
    <property type="protein sequence ID" value="ETL93397.1"/>
    <property type="molecule type" value="Genomic_DNA"/>
</dbReference>
<name>W2L7R8_PHYNI</name>
<protein>
    <submittedName>
        <fullName evidence="1">Uncharacterized protein</fullName>
    </submittedName>
</protein>
<feature type="non-terminal residue" evidence="1">
    <location>
        <position position="1"/>
    </location>
</feature>